<protein>
    <submittedName>
        <fullName evidence="1">Uncharacterized protein</fullName>
    </submittedName>
</protein>
<evidence type="ECO:0000313" key="2">
    <source>
        <dbReference type="Proteomes" id="UP000703315"/>
    </source>
</evidence>
<reference evidence="1" key="2">
    <citation type="submission" date="2021-09" db="EMBL/GenBank/DDBJ databases">
        <authorList>
            <person name="Gilroy R."/>
        </authorList>
    </citation>
    <scope>NUCLEOTIDE SEQUENCE</scope>
    <source>
        <strain evidence="1">ChiHjej13B12-14962</strain>
    </source>
</reference>
<evidence type="ECO:0000313" key="1">
    <source>
        <dbReference type="EMBL" id="HJF15376.1"/>
    </source>
</evidence>
<dbReference type="Proteomes" id="UP000703315">
    <property type="component" value="Unassembled WGS sequence"/>
</dbReference>
<sequence length="63" mass="7340">MPGTMEDLMISFYQALAAVIRRIRKLVGDVAQHISWSNYHCLDENAAMWAVTFRSYNQQQSIY</sequence>
<dbReference type="RefSeq" id="WP_303907398.1">
    <property type="nucleotide sequence ID" value="NZ_DYXC01000131.1"/>
</dbReference>
<reference evidence="1" key="1">
    <citation type="journal article" date="2021" name="PeerJ">
        <title>Extensive microbial diversity within the chicken gut microbiome revealed by metagenomics and culture.</title>
        <authorList>
            <person name="Gilroy R."/>
            <person name="Ravi A."/>
            <person name="Getino M."/>
            <person name="Pursley I."/>
            <person name="Horton D.L."/>
            <person name="Alikhan N.F."/>
            <person name="Baker D."/>
            <person name="Gharbi K."/>
            <person name="Hall N."/>
            <person name="Watson M."/>
            <person name="Adriaenssens E.M."/>
            <person name="Foster-Nyarko E."/>
            <person name="Jarju S."/>
            <person name="Secka A."/>
            <person name="Antonio M."/>
            <person name="Oren A."/>
            <person name="Chaudhuri R.R."/>
            <person name="La Ragione R."/>
            <person name="Hildebrand F."/>
            <person name="Pallen M.J."/>
        </authorList>
    </citation>
    <scope>NUCLEOTIDE SEQUENCE</scope>
    <source>
        <strain evidence="1">ChiHjej13B12-14962</strain>
    </source>
</reference>
<dbReference type="AlphaFoldDB" id="A0A921FPK9"/>
<accession>A0A921FPK9</accession>
<proteinExistence type="predicted"/>
<dbReference type="EMBL" id="DYXC01000131">
    <property type="protein sequence ID" value="HJF15376.1"/>
    <property type="molecule type" value="Genomic_DNA"/>
</dbReference>
<comment type="caution">
    <text evidence="1">The sequence shown here is derived from an EMBL/GenBank/DDBJ whole genome shotgun (WGS) entry which is preliminary data.</text>
</comment>
<gene>
    <name evidence="1" type="ORF">K8V32_11350</name>
</gene>
<organism evidence="1 2">
    <name type="scientific">Enteractinococcus helveticum</name>
    <dbReference type="NCBI Taxonomy" id="1837282"/>
    <lineage>
        <taxon>Bacteria</taxon>
        <taxon>Bacillati</taxon>
        <taxon>Actinomycetota</taxon>
        <taxon>Actinomycetes</taxon>
        <taxon>Micrococcales</taxon>
        <taxon>Micrococcaceae</taxon>
    </lineage>
</organism>
<name>A0A921FPK9_9MICC</name>